<proteinExistence type="inferred from homology"/>
<dbReference type="InterPro" id="IPR000241">
    <property type="entry name" value="RlmKL-like_Mtase"/>
</dbReference>
<evidence type="ECO:0000313" key="15">
    <source>
        <dbReference type="Proteomes" id="UP000548317"/>
    </source>
</evidence>
<evidence type="ECO:0000256" key="8">
    <source>
        <dbReference type="ARBA" id="ARBA00055679"/>
    </source>
</evidence>
<evidence type="ECO:0000256" key="1">
    <source>
        <dbReference type="ARBA" id="ARBA00004123"/>
    </source>
</evidence>
<comment type="subcellular location">
    <subcellularLocation>
        <location evidence="1">Nucleus</location>
    </subcellularLocation>
</comment>
<dbReference type="FunFam" id="3.40.50.150:FF:000177">
    <property type="entry name" value="THUMP domain containing 2, isoform CRA_b"/>
    <property type="match status" value="1"/>
</dbReference>
<feature type="domain" description="THUMP" evidence="13">
    <location>
        <begin position="158"/>
        <end position="266"/>
    </location>
</feature>
<dbReference type="PANTHER" id="PTHR14911:SF1">
    <property type="entry name" value="THUMP DOMAIN-CONTAINING PROTEIN 2"/>
    <property type="match status" value="1"/>
</dbReference>
<keyword evidence="3" id="KW-0489">Methyltransferase</keyword>
<keyword evidence="15" id="KW-1185">Reference proteome</keyword>
<dbReference type="AlphaFoldDB" id="A0A7K8F3L6"/>
<dbReference type="SMART" id="SM00981">
    <property type="entry name" value="THUMP"/>
    <property type="match status" value="1"/>
</dbReference>
<keyword evidence="6" id="KW-0539">Nucleus</keyword>
<dbReference type="Proteomes" id="UP000548317">
    <property type="component" value="Unassembled WGS sequence"/>
</dbReference>
<gene>
    <name evidence="14" type="primary">Thumpd2</name>
    <name evidence="14" type="ORF">STRCIN_R04422</name>
</gene>
<dbReference type="PROSITE" id="PS51165">
    <property type="entry name" value="THUMP"/>
    <property type="match status" value="1"/>
</dbReference>
<evidence type="ECO:0000256" key="11">
    <source>
        <dbReference type="ARBA" id="ARBA00077987"/>
    </source>
</evidence>
<comment type="similarity">
    <text evidence="2">Belongs to the methyltransferase superfamily.</text>
</comment>
<keyword evidence="4" id="KW-0808">Transferase</keyword>
<evidence type="ECO:0000256" key="10">
    <source>
        <dbReference type="ARBA" id="ARBA00072638"/>
    </source>
</evidence>
<dbReference type="GO" id="GO:0030488">
    <property type="term" value="P:tRNA methylation"/>
    <property type="evidence" value="ECO:0007669"/>
    <property type="project" value="TreeGrafter"/>
</dbReference>
<dbReference type="InterPro" id="IPR004114">
    <property type="entry name" value="THUMP_dom"/>
</dbReference>
<evidence type="ECO:0000256" key="2">
    <source>
        <dbReference type="ARBA" id="ARBA00008361"/>
    </source>
</evidence>
<evidence type="ECO:0000256" key="9">
    <source>
        <dbReference type="ARBA" id="ARBA00065362"/>
    </source>
</evidence>
<evidence type="ECO:0000256" key="4">
    <source>
        <dbReference type="ARBA" id="ARBA00022679"/>
    </source>
</evidence>
<sequence>PPHRPGLVKMSSAELGWFFCTAGRGLEPFLAREVRTRLGATEVDWVSGKVFFRAAAGLGELRKLRSGERLFLLLKKHSPLPVSGNKGKMLHEIKSLVIEEPKYWLDIISVWRKLHGHEGKTDDISQENTLALKRKSEETNTASKRQKTEQVRAIESEECQVEAGERCVAPERMRGQEYWINNKTSSEFPSKGSGENPTAKEKLSFSFRVSCRCSGAIAKMLTSQEIGRAIGIALVKQCGWHADLRDPDIEIFVHLNDIHSVVGIPLFRLPLANREYIRTAGLRSTVAWAMASLAEISAGALVLDPMCGLGTILLEAAKEWPEACYWGADISDSQLEGADGNIRTAGLMDKIELLKASVKALPLPSESFDSVISDIPFGKKFKVTNEAQLLPDILQEMERVLRVGGTIVLLLSQDLRKRLDGLTKCAGSDSPEATADGDSLAAPAKALSVDGNSSSLAHGVGESFLSSRHFRSLVPDGVYAVSLGKTDAFIYKYRKVSAAGN</sequence>
<dbReference type="SUPFAM" id="SSF53335">
    <property type="entry name" value="S-adenosyl-L-methionine-dependent methyltransferases"/>
    <property type="match status" value="1"/>
</dbReference>
<protein>
    <recommendedName>
        <fullName evidence="10">U6 snRNA (guanine-N(2))-methyltransferase THUMPD2</fullName>
    </recommendedName>
    <alternativeName>
        <fullName evidence="11">THUMP domain-containing protein 2</fullName>
    </alternativeName>
</protein>
<feature type="non-terminal residue" evidence="14">
    <location>
        <position position="501"/>
    </location>
</feature>
<dbReference type="GO" id="GO:0005634">
    <property type="term" value="C:nucleus"/>
    <property type="evidence" value="ECO:0007669"/>
    <property type="project" value="UniProtKB-SubCell"/>
</dbReference>
<comment type="subunit">
    <text evidence="9">Part of the heterodimeric THUMPD2-TRM112 methyltransferase complex; this complex forms an active tRNA methyltransferase, where TRMT112 acts as an activator of the catalytic subunit THUMPD2.</text>
</comment>
<comment type="caution">
    <text evidence="14">The sequence shown here is derived from an EMBL/GenBank/DDBJ whole genome shotgun (WGS) entry which is preliminary data.</text>
</comment>
<feature type="non-terminal residue" evidence="14">
    <location>
        <position position="1"/>
    </location>
</feature>
<dbReference type="InterPro" id="IPR029063">
    <property type="entry name" value="SAM-dependent_MTases_sf"/>
</dbReference>
<dbReference type="GO" id="GO:0016423">
    <property type="term" value="F:tRNA (guanine) methyltransferase activity"/>
    <property type="evidence" value="ECO:0007669"/>
    <property type="project" value="TreeGrafter"/>
</dbReference>
<dbReference type="CDD" id="cd02440">
    <property type="entry name" value="AdoMet_MTases"/>
    <property type="match status" value="1"/>
</dbReference>
<evidence type="ECO:0000313" key="14">
    <source>
        <dbReference type="EMBL" id="NXB58154.1"/>
    </source>
</evidence>
<accession>A0A7K8F3L6</accession>
<evidence type="ECO:0000256" key="6">
    <source>
        <dbReference type="ARBA" id="ARBA00023242"/>
    </source>
</evidence>
<evidence type="ECO:0000256" key="5">
    <source>
        <dbReference type="ARBA" id="ARBA00022884"/>
    </source>
</evidence>
<comment type="function">
    <text evidence="8">Catalytic subunit of the THUMPD2-TRM112 methyltransferase complex, that specifically mediates the S-adenosyl-L-methionine-dependent N(2)-methylation of guanosine nucleotides, most probably at position 72 (m2G72), in the U6snRNA of the major spliceosome. This modification in the U6 snRNA affects the constitutive splicing efficiency of introns that have suboptimal splice sites and can impact final mRNA levels.</text>
</comment>
<dbReference type="Gene3D" id="3.40.50.150">
    <property type="entry name" value="Vaccinia Virus protein VP39"/>
    <property type="match status" value="1"/>
</dbReference>
<dbReference type="GO" id="GO:0043527">
    <property type="term" value="C:tRNA methyltransferase complex"/>
    <property type="evidence" value="ECO:0007669"/>
    <property type="project" value="UniProtKB-ARBA"/>
</dbReference>
<name>A0A7K8F3L6_9CORV</name>
<evidence type="ECO:0000259" key="13">
    <source>
        <dbReference type="PROSITE" id="PS51165"/>
    </source>
</evidence>
<organism evidence="14 15">
    <name type="scientific">Struthidea cinerea</name>
    <dbReference type="NCBI Taxonomy" id="181839"/>
    <lineage>
        <taxon>Eukaryota</taxon>
        <taxon>Metazoa</taxon>
        <taxon>Chordata</taxon>
        <taxon>Craniata</taxon>
        <taxon>Vertebrata</taxon>
        <taxon>Euteleostomi</taxon>
        <taxon>Archelosauria</taxon>
        <taxon>Archosauria</taxon>
        <taxon>Dinosauria</taxon>
        <taxon>Saurischia</taxon>
        <taxon>Theropoda</taxon>
        <taxon>Coelurosauria</taxon>
        <taxon>Aves</taxon>
        <taxon>Neognathae</taxon>
        <taxon>Neoaves</taxon>
        <taxon>Telluraves</taxon>
        <taxon>Australaves</taxon>
        <taxon>Passeriformes</taxon>
        <taxon>Corvoidea</taxon>
        <taxon>Corcoracidae</taxon>
        <taxon>Struthidea</taxon>
    </lineage>
</organism>
<dbReference type="EMBL" id="VZTI01001326">
    <property type="protein sequence ID" value="NXB58154.1"/>
    <property type="molecule type" value="Genomic_DNA"/>
</dbReference>
<dbReference type="Pfam" id="PF02926">
    <property type="entry name" value="THUMP"/>
    <property type="match status" value="1"/>
</dbReference>
<keyword evidence="5 12" id="KW-0694">RNA-binding</keyword>
<dbReference type="SUPFAM" id="SSF143437">
    <property type="entry name" value="THUMP domain-like"/>
    <property type="match status" value="1"/>
</dbReference>
<dbReference type="Gene3D" id="3.30.2130.30">
    <property type="match status" value="1"/>
</dbReference>
<reference evidence="14 15" key="1">
    <citation type="submission" date="2019-09" db="EMBL/GenBank/DDBJ databases">
        <title>Bird 10,000 Genomes (B10K) Project - Family phase.</title>
        <authorList>
            <person name="Zhang G."/>
        </authorList>
    </citation>
    <scope>NUCLEOTIDE SEQUENCE [LARGE SCALE GENOMIC DNA]</scope>
    <source>
        <strain evidence="14">B10K-DU-029-33</strain>
        <tissue evidence="14">Heart</tissue>
    </source>
</reference>
<evidence type="ECO:0000256" key="3">
    <source>
        <dbReference type="ARBA" id="ARBA00022603"/>
    </source>
</evidence>
<evidence type="ECO:0000256" key="7">
    <source>
        <dbReference type="ARBA" id="ARBA00050381"/>
    </source>
</evidence>
<dbReference type="GO" id="GO:0003723">
    <property type="term" value="F:RNA binding"/>
    <property type="evidence" value="ECO:0007669"/>
    <property type="project" value="UniProtKB-UniRule"/>
</dbReference>
<evidence type="ECO:0000256" key="12">
    <source>
        <dbReference type="PROSITE-ProRule" id="PRU00529"/>
    </source>
</evidence>
<dbReference type="CDD" id="cd11715">
    <property type="entry name" value="THUMP_AdoMetMT"/>
    <property type="match status" value="1"/>
</dbReference>
<comment type="catalytic activity">
    <reaction evidence="7">
        <text>guanosine in U6 snRNA + S-adenosyl-L-methionine = N(2)-methylguanosine in U6 snRNA + S-adenosyl-L-homocysteine + H(+)</text>
        <dbReference type="Rhea" id="RHEA:83423"/>
        <dbReference type="Rhea" id="RHEA-COMP:20128"/>
        <dbReference type="Rhea" id="RHEA-COMP:20129"/>
        <dbReference type="ChEBI" id="CHEBI:15378"/>
        <dbReference type="ChEBI" id="CHEBI:57856"/>
        <dbReference type="ChEBI" id="CHEBI:59789"/>
        <dbReference type="ChEBI" id="CHEBI:74269"/>
        <dbReference type="ChEBI" id="CHEBI:74481"/>
    </reaction>
    <physiologicalReaction direction="left-to-right" evidence="7">
        <dbReference type="Rhea" id="RHEA:83424"/>
    </physiologicalReaction>
</comment>
<dbReference type="Pfam" id="PF01170">
    <property type="entry name" value="UPF0020"/>
    <property type="match status" value="1"/>
</dbReference>
<dbReference type="PANTHER" id="PTHR14911">
    <property type="entry name" value="THUMP DOMAIN-CONTAINING"/>
    <property type="match status" value="1"/>
</dbReference>